<keyword evidence="2" id="KW-0732">Signal</keyword>
<dbReference type="Proteomes" id="UP000237839">
    <property type="component" value="Unassembled WGS sequence"/>
</dbReference>
<evidence type="ECO:0008006" key="5">
    <source>
        <dbReference type="Google" id="ProtNLM"/>
    </source>
</evidence>
<evidence type="ECO:0000256" key="2">
    <source>
        <dbReference type="SAM" id="SignalP"/>
    </source>
</evidence>
<dbReference type="InterPro" id="IPR021847">
    <property type="entry name" value="DUF3443"/>
</dbReference>
<keyword evidence="4" id="KW-1185">Reference proteome</keyword>
<organism evidence="3 4">
    <name type="scientific">Solimicrobium silvestre</name>
    <dbReference type="NCBI Taxonomy" id="2099400"/>
    <lineage>
        <taxon>Bacteria</taxon>
        <taxon>Pseudomonadati</taxon>
        <taxon>Pseudomonadota</taxon>
        <taxon>Betaproteobacteria</taxon>
        <taxon>Burkholderiales</taxon>
        <taxon>Oxalobacteraceae</taxon>
        <taxon>Solimicrobium</taxon>
    </lineage>
</organism>
<name>A0A2S9GY00_9BURK</name>
<evidence type="ECO:0000313" key="4">
    <source>
        <dbReference type="Proteomes" id="UP000237839"/>
    </source>
</evidence>
<protein>
    <recommendedName>
        <fullName evidence="5">DUF3443 family protein</fullName>
    </recommendedName>
</protein>
<evidence type="ECO:0000313" key="3">
    <source>
        <dbReference type="EMBL" id="PRC92580.1"/>
    </source>
</evidence>
<dbReference type="PROSITE" id="PS51257">
    <property type="entry name" value="PROKAR_LIPOPROTEIN"/>
    <property type="match status" value="1"/>
</dbReference>
<accession>A0A2S9GY00</accession>
<reference evidence="3 4" key="1">
    <citation type="submission" date="2018-02" db="EMBL/GenBank/DDBJ databases">
        <title>Solimicrobium silvestre gen. nov., sp. nov., isolated from alpine forest soil.</title>
        <authorList>
            <person name="Margesin R."/>
            <person name="Albuquerque L."/>
            <person name="Zhang D.-C."/>
            <person name="Froufe H.J.C."/>
            <person name="Severino R."/>
            <person name="Roxo I."/>
            <person name="Egas C."/>
            <person name="Da Costa M.S."/>
        </authorList>
    </citation>
    <scope>NUCLEOTIDE SEQUENCE [LARGE SCALE GENOMIC DNA]</scope>
    <source>
        <strain evidence="3 4">S20-91</strain>
    </source>
</reference>
<evidence type="ECO:0000256" key="1">
    <source>
        <dbReference type="SAM" id="MobiDB-lite"/>
    </source>
</evidence>
<feature type="signal peptide" evidence="2">
    <location>
        <begin position="1"/>
        <end position="26"/>
    </location>
</feature>
<comment type="caution">
    <text evidence="3">The sequence shown here is derived from an EMBL/GenBank/DDBJ whole genome shotgun (WGS) entry which is preliminary data.</text>
</comment>
<sequence length="471" mass="47167">MKVSQLARIHALITISMFSATMLLSACGGGGSSNNGNSSPTATTPPPVVTPTPTPPTPPTPPTAGTPAMGCGNVTSTGTGNTTQIVVDGFPCAAGGGVGQINQVDQPYVSVKICAPGSTTNCQIIDHIILDTGSTGLHIMASALSPSLQPGATGLPLMAGSAGTTLTECEVYVTSYVYGPLATADVYIAGEAVKNLPMQVIAQPGYTTPTACSKGGGTATQSTASFGGNGIIGVSFASVDSGLFFDCNNSASGTCVNDNSFVGLPHPVQKFATDNNGISITMPAISTSGVASAVGTLTFGISTQTNNVPSTSTIPLVLGFNTTNGTDGDFQTLINGYWQLTYMDSGTTEDTLLDAALPACTSASGASGLYCPTSVTNVSIGLADFNTSTVKGTLTTPVGNASTLGASTNLAAFNDLIYTNGTAASAQPQVIGFSNFFGHTMWVLFENSSAQGTGLGGTANTKVTGPMYGVN</sequence>
<dbReference type="RefSeq" id="WP_105532396.1">
    <property type="nucleotide sequence ID" value="NZ_PUGF01000012.1"/>
</dbReference>
<feature type="compositionally biased region" description="Pro residues" evidence="1">
    <location>
        <begin position="43"/>
        <end position="64"/>
    </location>
</feature>
<feature type="chain" id="PRO_5015535737" description="DUF3443 family protein" evidence="2">
    <location>
        <begin position="27"/>
        <end position="471"/>
    </location>
</feature>
<proteinExistence type="predicted"/>
<dbReference type="AlphaFoldDB" id="A0A2S9GY00"/>
<feature type="compositionally biased region" description="Low complexity" evidence="1">
    <location>
        <begin position="65"/>
        <end position="75"/>
    </location>
</feature>
<gene>
    <name evidence="3" type="ORF">S2091_2635</name>
</gene>
<dbReference type="Pfam" id="PF11925">
    <property type="entry name" value="DUF3443"/>
    <property type="match status" value="1"/>
</dbReference>
<feature type="region of interest" description="Disordered" evidence="1">
    <location>
        <begin position="29"/>
        <end position="75"/>
    </location>
</feature>
<dbReference type="EMBL" id="PUGF01000012">
    <property type="protein sequence ID" value="PRC92580.1"/>
    <property type="molecule type" value="Genomic_DNA"/>
</dbReference>